<evidence type="ECO:0000313" key="3">
    <source>
        <dbReference type="Proteomes" id="UP001597326"/>
    </source>
</evidence>
<keyword evidence="3" id="KW-1185">Reference proteome</keyword>
<dbReference type="SUPFAM" id="SSF53067">
    <property type="entry name" value="Actin-like ATPase domain"/>
    <property type="match status" value="2"/>
</dbReference>
<dbReference type="Proteomes" id="UP001597326">
    <property type="component" value="Unassembled WGS sequence"/>
</dbReference>
<evidence type="ECO:0000313" key="2">
    <source>
        <dbReference type="EMBL" id="MFD1889466.1"/>
    </source>
</evidence>
<dbReference type="InterPro" id="IPR043129">
    <property type="entry name" value="ATPase_NBD"/>
</dbReference>
<keyword evidence="2" id="KW-0418">Kinase</keyword>
<dbReference type="Gene3D" id="3.30.420.40">
    <property type="match status" value="2"/>
</dbReference>
<dbReference type="Pfam" id="PF01869">
    <property type="entry name" value="BcrAD_BadFG"/>
    <property type="match status" value="1"/>
</dbReference>
<dbReference type="PANTHER" id="PTHR43190">
    <property type="entry name" value="N-ACETYL-D-GLUCOSAMINE KINASE"/>
    <property type="match status" value="1"/>
</dbReference>
<evidence type="ECO:0000259" key="1">
    <source>
        <dbReference type="Pfam" id="PF01869"/>
    </source>
</evidence>
<feature type="domain" description="ATPase BadF/BadG/BcrA/BcrD type" evidence="1">
    <location>
        <begin position="4"/>
        <end position="279"/>
    </location>
</feature>
<reference evidence="3" key="1">
    <citation type="journal article" date="2019" name="Int. J. Syst. Evol. Microbiol.">
        <title>The Global Catalogue of Microorganisms (GCM) 10K type strain sequencing project: providing services to taxonomists for standard genome sequencing and annotation.</title>
        <authorList>
            <consortium name="The Broad Institute Genomics Platform"/>
            <consortium name="The Broad Institute Genome Sequencing Center for Infectious Disease"/>
            <person name="Wu L."/>
            <person name="Ma J."/>
        </authorList>
    </citation>
    <scope>NUCLEOTIDE SEQUENCE [LARGE SCALE GENOMIC DNA]</scope>
    <source>
        <strain evidence="3">CAIM 431</strain>
    </source>
</reference>
<gene>
    <name evidence="2" type="ORF">ACFSCS_04580</name>
</gene>
<comment type="caution">
    <text evidence="2">The sequence shown here is derived from an EMBL/GenBank/DDBJ whole genome shotgun (WGS) entry which is preliminary data.</text>
</comment>
<dbReference type="CDD" id="cd24007">
    <property type="entry name" value="ASKHA_NBD_eukNAGK-like"/>
    <property type="match status" value="1"/>
</dbReference>
<sequence length="306" mass="30952">MSLLGLDVGGTSTRALLCSADGVVLGRGRADGGNPRSNPGTALEQLRLAVHQALGSHPAASLSGVAIGAAGAGHPEVRELLEQAVRRLGISAPLAVVPDIDIAFRAGDLGGDGVLLLSGTGAIAARFRGHALVQRCDGMGWLLGDRGSGVWLGLEVLRAVAAELDDRGPSTVMTAQVLTHLGIEQADPRQALVAQVHALPPSQLGSFARLALMACDQPHADPVAQSLVDQAADLLCGHASTVGAVADEPLVTAGGLLAPGPLADLIQERFPLARHVAEPVLGACGLAAEVAGTPWDAGHLSGLLED</sequence>
<dbReference type="PANTHER" id="PTHR43190:SF3">
    <property type="entry name" value="N-ACETYL-D-GLUCOSAMINE KINASE"/>
    <property type="match status" value="1"/>
</dbReference>
<protein>
    <submittedName>
        <fullName evidence="2">N-acetylglucosamine kinase</fullName>
    </submittedName>
</protein>
<accession>A0ABW4RT13</accession>
<name>A0ABW4RT13_9ACTN</name>
<keyword evidence="2" id="KW-0808">Transferase</keyword>
<organism evidence="2 3">
    <name type="scientific">Luteococcus peritonei</name>
    <dbReference type="NCBI Taxonomy" id="88874"/>
    <lineage>
        <taxon>Bacteria</taxon>
        <taxon>Bacillati</taxon>
        <taxon>Actinomycetota</taxon>
        <taxon>Actinomycetes</taxon>
        <taxon>Propionibacteriales</taxon>
        <taxon>Propionibacteriaceae</taxon>
        <taxon>Luteococcus</taxon>
    </lineage>
</organism>
<dbReference type="InterPro" id="IPR052519">
    <property type="entry name" value="Euk-type_GlcNAc_Kinase"/>
</dbReference>
<dbReference type="RefSeq" id="WP_343872478.1">
    <property type="nucleotide sequence ID" value="NZ_BAAAIX010000008.1"/>
</dbReference>
<proteinExistence type="predicted"/>
<dbReference type="InterPro" id="IPR002731">
    <property type="entry name" value="ATPase_BadF"/>
</dbReference>
<dbReference type="EMBL" id="JBHUFZ010000010">
    <property type="protein sequence ID" value="MFD1889466.1"/>
    <property type="molecule type" value="Genomic_DNA"/>
</dbReference>
<dbReference type="GO" id="GO:0016301">
    <property type="term" value="F:kinase activity"/>
    <property type="evidence" value="ECO:0007669"/>
    <property type="project" value="UniProtKB-KW"/>
</dbReference>